<feature type="compositionally biased region" description="Basic residues" evidence="1">
    <location>
        <begin position="504"/>
        <end position="525"/>
    </location>
</feature>
<evidence type="ECO:0000313" key="3">
    <source>
        <dbReference type="Proteomes" id="UP000232323"/>
    </source>
</evidence>
<organism evidence="2 3">
    <name type="scientific">Chlamydomonas eustigma</name>
    <dbReference type="NCBI Taxonomy" id="1157962"/>
    <lineage>
        <taxon>Eukaryota</taxon>
        <taxon>Viridiplantae</taxon>
        <taxon>Chlorophyta</taxon>
        <taxon>core chlorophytes</taxon>
        <taxon>Chlorophyceae</taxon>
        <taxon>CS clade</taxon>
        <taxon>Chlamydomonadales</taxon>
        <taxon>Chlamydomonadaceae</taxon>
        <taxon>Chlamydomonas</taxon>
    </lineage>
</organism>
<keyword evidence="3" id="KW-1185">Reference proteome</keyword>
<feature type="compositionally biased region" description="Gly residues" evidence="1">
    <location>
        <begin position="200"/>
        <end position="209"/>
    </location>
</feature>
<accession>A0A250WPG0</accession>
<feature type="region of interest" description="Disordered" evidence="1">
    <location>
        <begin position="176"/>
        <end position="214"/>
    </location>
</feature>
<reference evidence="2 3" key="1">
    <citation type="submission" date="2017-08" db="EMBL/GenBank/DDBJ databases">
        <title>Acidophilic green algal genome provides insights into adaptation to an acidic environment.</title>
        <authorList>
            <person name="Hirooka S."/>
            <person name="Hirose Y."/>
            <person name="Kanesaki Y."/>
            <person name="Higuchi S."/>
            <person name="Fujiwara T."/>
            <person name="Onuma R."/>
            <person name="Era A."/>
            <person name="Ohbayashi R."/>
            <person name="Uzuka A."/>
            <person name="Nozaki H."/>
            <person name="Yoshikawa H."/>
            <person name="Miyagishima S.Y."/>
        </authorList>
    </citation>
    <scope>NUCLEOTIDE SEQUENCE [LARGE SCALE GENOMIC DNA]</scope>
    <source>
        <strain evidence="2 3">NIES-2499</strain>
    </source>
</reference>
<evidence type="ECO:0000313" key="2">
    <source>
        <dbReference type="EMBL" id="GAX72718.1"/>
    </source>
</evidence>
<dbReference type="Proteomes" id="UP000232323">
    <property type="component" value="Unassembled WGS sequence"/>
</dbReference>
<dbReference type="OrthoDB" id="551860at2759"/>
<protein>
    <submittedName>
        <fullName evidence="2">Uncharacterized protein</fullName>
    </submittedName>
</protein>
<name>A0A250WPG0_9CHLO</name>
<feature type="region of interest" description="Disordered" evidence="1">
    <location>
        <begin position="499"/>
        <end position="525"/>
    </location>
</feature>
<gene>
    <name evidence="2" type="ORF">CEUSTIGMA_g174.t1</name>
</gene>
<dbReference type="AlphaFoldDB" id="A0A250WPG0"/>
<sequence length="525" mass="56538">MTVSQQMPKSGLSSTDVMHYESRALRDQLRLSAARLTAARAQTPLTDQVESNGKEGHPQYVEMNSALNSFETSPDYLCAPAREKAFYSALRTLLGDISSVVDNQDRGVKLTAAYKWFSKHRPRGLTEDPAIFAAMATSLSLEGSHHSPKEKCASLIGFKDFDPQGTKHEFFASYSKEPPKSVPHATVPSTSPPGLQLMLSGGGSSGGGAPSASSPARAIMSVVMHPAVPRPLNLPSRVGLPQENGHRFNNLEAGWDTLKDAGATVPGPAKGKAFLNAGNALQGGSTHGAGSAPAISMDISSSREETTLRAAEALVKRREKLSGPELAELIALSQKWSAMDLHASRTTTNVELRVRKWSMQRARLEEEIVRRQEASRFASPSLHAASGEAVAALKQVDGGYLSPYATLISDQHGMESDTAITKMPGLMLPPSISSSARAVRNQSVENYTHEMLTILRRINELGIDSLVPVQSLDKALSPVPDKAYLQCLSKLPYPGKYLVSRPASSKKSRTRTGSPSKRKSPLKLH</sequence>
<dbReference type="EMBL" id="BEGY01000001">
    <property type="protein sequence ID" value="GAX72718.1"/>
    <property type="molecule type" value="Genomic_DNA"/>
</dbReference>
<evidence type="ECO:0000256" key="1">
    <source>
        <dbReference type="SAM" id="MobiDB-lite"/>
    </source>
</evidence>
<comment type="caution">
    <text evidence="2">The sequence shown here is derived from an EMBL/GenBank/DDBJ whole genome shotgun (WGS) entry which is preliminary data.</text>
</comment>
<proteinExistence type="predicted"/>